<dbReference type="Pfam" id="PF00691">
    <property type="entry name" value="OmpA"/>
    <property type="match status" value="1"/>
</dbReference>
<dbReference type="InterPro" id="IPR006665">
    <property type="entry name" value="OmpA-like"/>
</dbReference>
<organism evidence="6">
    <name type="scientific">hydrothermal vent metagenome</name>
    <dbReference type="NCBI Taxonomy" id="652676"/>
    <lineage>
        <taxon>unclassified sequences</taxon>
        <taxon>metagenomes</taxon>
        <taxon>ecological metagenomes</taxon>
    </lineage>
</organism>
<protein>
    <recommendedName>
        <fullName evidence="5">OmpA-like domain-containing protein</fullName>
    </recommendedName>
</protein>
<dbReference type="AlphaFoldDB" id="A0A3B0X2A2"/>
<gene>
    <name evidence="6" type="ORF">MNBD_GAMMA11-321</name>
</gene>
<dbReference type="PANTHER" id="PTHR30329:SF21">
    <property type="entry name" value="LIPOPROTEIN YIAD-RELATED"/>
    <property type="match status" value="1"/>
</dbReference>
<dbReference type="InterPro" id="IPR050330">
    <property type="entry name" value="Bact_OuterMem_StrucFunc"/>
</dbReference>
<dbReference type="GO" id="GO:0009279">
    <property type="term" value="C:cell outer membrane"/>
    <property type="evidence" value="ECO:0007669"/>
    <property type="project" value="UniProtKB-SubCell"/>
</dbReference>
<reference evidence="6" key="1">
    <citation type="submission" date="2018-06" db="EMBL/GenBank/DDBJ databases">
        <authorList>
            <person name="Zhirakovskaya E."/>
        </authorList>
    </citation>
    <scope>NUCLEOTIDE SEQUENCE</scope>
</reference>
<keyword evidence="3" id="KW-0998">Cell outer membrane</keyword>
<name>A0A3B0X2A2_9ZZZZ</name>
<evidence type="ECO:0000256" key="1">
    <source>
        <dbReference type="ARBA" id="ARBA00004442"/>
    </source>
</evidence>
<dbReference type="CDD" id="cd07185">
    <property type="entry name" value="OmpA_C-like"/>
    <property type="match status" value="1"/>
</dbReference>
<dbReference type="PANTHER" id="PTHR30329">
    <property type="entry name" value="STATOR ELEMENT OF FLAGELLAR MOTOR COMPLEX"/>
    <property type="match status" value="1"/>
</dbReference>
<evidence type="ECO:0000256" key="2">
    <source>
        <dbReference type="ARBA" id="ARBA00023136"/>
    </source>
</evidence>
<keyword evidence="4" id="KW-0175">Coiled coil</keyword>
<dbReference type="PRINTS" id="PR01021">
    <property type="entry name" value="OMPADOMAIN"/>
</dbReference>
<dbReference type="PROSITE" id="PS51123">
    <property type="entry name" value="OMPA_2"/>
    <property type="match status" value="1"/>
</dbReference>
<evidence type="ECO:0000256" key="4">
    <source>
        <dbReference type="SAM" id="Coils"/>
    </source>
</evidence>
<sequence length="318" mass="35277">MNKLLIILVCVISVTFSTVLSAKDVKDSKDHPLMSRYKGAEIKAFNETDYDEYALGIETVKNGKVETKAIEGKITTIIYKLDRKLSTFQVFKNYESVLNRHGFKKILACTSKNCGAYFPKLLIKGTNSEITYNTVDVYNMGPGSDYRYLSGSFDNKGKTVYVSLLISKNKFNKQVFVAQEIIESAEMAMEQITIDLKSLEQAINETGKATLHGINFENNSAKLTKSSAAVVDILASYLKQNAKASYFVVGHTDSNGDYAFNIKLSKERAETIKKSLQAKGLPEKSLFAVGVAQVAPVASNKDEQGRAENRRVELVLKN</sequence>
<feature type="coiled-coil region" evidence="4">
    <location>
        <begin position="182"/>
        <end position="209"/>
    </location>
</feature>
<evidence type="ECO:0000259" key="5">
    <source>
        <dbReference type="PROSITE" id="PS51123"/>
    </source>
</evidence>
<proteinExistence type="predicted"/>
<feature type="domain" description="OmpA-like" evidence="5">
    <location>
        <begin position="203"/>
        <end position="318"/>
    </location>
</feature>
<dbReference type="InterPro" id="IPR006664">
    <property type="entry name" value="OMP_bac"/>
</dbReference>
<dbReference type="Gene3D" id="3.30.1330.60">
    <property type="entry name" value="OmpA-like domain"/>
    <property type="match status" value="1"/>
</dbReference>
<accession>A0A3B0X2A2</accession>
<evidence type="ECO:0000256" key="3">
    <source>
        <dbReference type="ARBA" id="ARBA00023237"/>
    </source>
</evidence>
<dbReference type="EMBL" id="UOFG01000168">
    <property type="protein sequence ID" value="VAW62368.1"/>
    <property type="molecule type" value="Genomic_DNA"/>
</dbReference>
<keyword evidence="2" id="KW-0472">Membrane</keyword>
<evidence type="ECO:0000313" key="6">
    <source>
        <dbReference type="EMBL" id="VAW62368.1"/>
    </source>
</evidence>
<dbReference type="InterPro" id="IPR036737">
    <property type="entry name" value="OmpA-like_sf"/>
</dbReference>
<comment type="subcellular location">
    <subcellularLocation>
        <location evidence="1">Cell outer membrane</location>
    </subcellularLocation>
</comment>
<dbReference type="SUPFAM" id="SSF103088">
    <property type="entry name" value="OmpA-like"/>
    <property type="match status" value="1"/>
</dbReference>